<dbReference type="Proteomes" id="UP000030750">
    <property type="component" value="Unassembled WGS sequence"/>
</dbReference>
<evidence type="ECO:0000313" key="2">
    <source>
        <dbReference type="EMBL" id="CDJ48351.1"/>
    </source>
</evidence>
<dbReference type="VEuPathDB" id="ToxoDB:EBH_0057790"/>
<dbReference type="AlphaFoldDB" id="U6LDT6"/>
<name>U6LDT6_9EIME</name>
<dbReference type="EMBL" id="HG711106">
    <property type="protein sequence ID" value="CDJ48351.1"/>
    <property type="molecule type" value="Genomic_DNA"/>
</dbReference>
<sequence length="676" mass="75818">MKPRGESPGWQGQHGAGQHATEKVHQLSDAPETLGNAGDDGEAAEWPRVVEGRLLYQGEVKVGNRILPVCEEASFSPRVPEDPEAFAEAFAGYYDGNFPETTQHDVSSLVKIKAPIKCKNDRKEEVKAHLEAKGHLVIGALPQSEGPAAPEGRDLFAPYEQKLAKFIVLISSLSGNCAWYVVEDMRRLLYMRDGKVSRSADLSSRKEACNSLARLACLRKSLAEVEEQGGRFTRHSSADALLELESRLAGALAYRSADGKHPAVYIPVASLIPTSIYLQVTPAGLQRTLLKVFGRTWSKLASASRRHGEKISHVLVVLDFSDMSQLDLAAYSTHRLLGDIGEVLRAYCPWLVYKIIIFKLRFAREFLWELLRRGYALDKHLPALRANCFVVTAETEGELLQEIQADGTFILHTLGGFNECSLLRCRRPIYRLPEPPQPMGASEWFSEEEDATAFWEEMEKLYEEAPEAPPEGEPVDGIQAGGHEEISATLSRRMQEESREKALQSKEKELEELIHGQECLVPHFQKALKQVFVGKYANSTKAAFKKTLEPKKEPARPSFSMNDVTKSDVHICIWKPPRNEVEAANETAQMLLKIFEKRSLWTHPSLPPNYMHAFERTTYPLDCVYHSRHVSPMRPPQTPLSVCPTPTKDGLSRTGALRENRADYRSKVSRNAHNFL</sequence>
<reference evidence="2" key="2">
    <citation type="submission" date="2013-10" db="EMBL/GenBank/DDBJ databases">
        <authorList>
            <person name="Aslett M."/>
        </authorList>
    </citation>
    <scope>NUCLEOTIDE SEQUENCE [LARGE SCALE GENOMIC DNA]</scope>
    <source>
        <strain evidence="2">Houghton</strain>
    </source>
</reference>
<proteinExistence type="predicted"/>
<dbReference type="OrthoDB" id="345337at2759"/>
<dbReference type="Gene3D" id="3.40.525.10">
    <property type="entry name" value="CRAL-TRIO lipid binding domain"/>
    <property type="match status" value="1"/>
</dbReference>
<keyword evidence="3" id="KW-1185">Reference proteome</keyword>
<feature type="region of interest" description="Disordered" evidence="1">
    <location>
        <begin position="1"/>
        <end position="43"/>
    </location>
</feature>
<protein>
    <recommendedName>
        <fullName evidence="4">CRAL-TRIO domain-containing protein</fullName>
    </recommendedName>
</protein>
<accession>U6LDT6</accession>
<reference evidence="2" key="1">
    <citation type="submission" date="2013-10" db="EMBL/GenBank/DDBJ databases">
        <title>Genomic analysis of the causative agents of coccidiosis in chickens.</title>
        <authorList>
            <person name="Reid A.J."/>
            <person name="Blake D."/>
            <person name="Billington K."/>
            <person name="Browne H."/>
            <person name="Dunn M."/>
            <person name="Hung S."/>
            <person name="Kawahara F."/>
            <person name="Miranda-Saavedra D."/>
            <person name="Mourier T."/>
            <person name="Nagra H."/>
            <person name="Otto T.D."/>
            <person name="Rawlings N."/>
            <person name="Sanchez A."/>
            <person name="Sanders M."/>
            <person name="Subramaniam C."/>
            <person name="Tay Y."/>
            <person name="Dear P."/>
            <person name="Doerig C."/>
            <person name="Gruber A."/>
            <person name="Parkinson J."/>
            <person name="Shirley M."/>
            <person name="Wan K.L."/>
            <person name="Berriman M."/>
            <person name="Tomley F."/>
            <person name="Pain A."/>
        </authorList>
    </citation>
    <scope>NUCLEOTIDE SEQUENCE [LARGE SCALE GENOMIC DNA]</scope>
    <source>
        <strain evidence="2">Houghton</strain>
    </source>
</reference>
<evidence type="ECO:0000313" key="3">
    <source>
        <dbReference type="Proteomes" id="UP000030750"/>
    </source>
</evidence>
<gene>
    <name evidence="2" type="ORF">EBH_0057790</name>
</gene>
<feature type="region of interest" description="Disordered" evidence="1">
    <location>
        <begin position="634"/>
        <end position="653"/>
    </location>
</feature>
<dbReference type="InterPro" id="IPR036865">
    <property type="entry name" value="CRAL-TRIO_dom_sf"/>
</dbReference>
<dbReference type="SUPFAM" id="SSF52087">
    <property type="entry name" value="CRAL/TRIO domain"/>
    <property type="match status" value="1"/>
</dbReference>
<evidence type="ECO:0008006" key="4">
    <source>
        <dbReference type="Google" id="ProtNLM"/>
    </source>
</evidence>
<evidence type="ECO:0000256" key="1">
    <source>
        <dbReference type="SAM" id="MobiDB-lite"/>
    </source>
</evidence>
<organism evidence="2 3">
    <name type="scientific">Eimeria brunetti</name>
    <dbReference type="NCBI Taxonomy" id="51314"/>
    <lineage>
        <taxon>Eukaryota</taxon>
        <taxon>Sar</taxon>
        <taxon>Alveolata</taxon>
        <taxon>Apicomplexa</taxon>
        <taxon>Conoidasida</taxon>
        <taxon>Coccidia</taxon>
        <taxon>Eucoccidiorida</taxon>
        <taxon>Eimeriorina</taxon>
        <taxon>Eimeriidae</taxon>
        <taxon>Eimeria</taxon>
    </lineage>
</organism>